<dbReference type="GO" id="GO:0022857">
    <property type="term" value="F:transmembrane transporter activity"/>
    <property type="evidence" value="ECO:0007669"/>
    <property type="project" value="InterPro"/>
</dbReference>
<dbReference type="AlphaFoldDB" id="A0AAN9T790"/>
<dbReference type="EMBL" id="JBBCAQ010000037">
    <property type="protein sequence ID" value="KAK7574326.1"/>
    <property type="molecule type" value="Genomic_DNA"/>
</dbReference>
<keyword evidence="3 5" id="KW-1133">Transmembrane helix</keyword>
<feature type="transmembrane region" description="Helical" evidence="5">
    <location>
        <begin position="225"/>
        <end position="245"/>
    </location>
</feature>
<organism evidence="7 8">
    <name type="scientific">Parthenolecanium corni</name>
    <dbReference type="NCBI Taxonomy" id="536013"/>
    <lineage>
        <taxon>Eukaryota</taxon>
        <taxon>Metazoa</taxon>
        <taxon>Ecdysozoa</taxon>
        <taxon>Arthropoda</taxon>
        <taxon>Hexapoda</taxon>
        <taxon>Insecta</taxon>
        <taxon>Pterygota</taxon>
        <taxon>Neoptera</taxon>
        <taxon>Paraneoptera</taxon>
        <taxon>Hemiptera</taxon>
        <taxon>Sternorrhyncha</taxon>
        <taxon>Coccoidea</taxon>
        <taxon>Coccidae</taxon>
        <taxon>Parthenolecanium</taxon>
    </lineage>
</organism>
<evidence type="ECO:0000256" key="3">
    <source>
        <dbReference type="ARBA" id="ARBA00022989"/>
    </source>
</evidence>
<feature type="transmembrane region" description="Helical" evidence="5">
    <location>
        <begin position="185"/>
        <end position="210"/>
    </location>
</feature>
<keyword evidence="8" id="KW-1185">Reference proteome</keyword>
<dbReference type="InterPro" id="IPR050549">
    <property type="entry name" value="MFS_Trehalose_Transporter"/>
</dbReference>
<keyword evidence="4 5" id="KW-0472">Membrane</keyword>
<evidence type="ECO:0000259" key="6">
    <source>
        <dbReference type="PROSITE" id="PS50850"/>
    </source>
</evidence>
<accession>A0AAN9T790</accession>
<gene>
    <name evidence="7" type="ORF">V9T40_011517</name>
</gene>
<dbReference type="InterPro" id="IPR036259">
    <property type="entry name" value="MFS_trans_sf"/>
</dbReference>
<dbReference type="PANTHER" id="PTHR48021">
    <property type="match status" value="1"/>
</dbReference>
<evidence type="ECO:0000313" key="7">
    <source>
        <dbReference type="EMBL" id="KAK7574326.1"/>
    </source>
</evidence>
<evidence type="ECO:0000313" key="8">
    <source>
        <dbReference type="Proteomes" id="UP001367676"/>
    </source>
</evidence>
<comment type="caution">
    <text evidence="7">The sequence shown here is derived from an EMBL/GenBank/DDBJ whole genome shotgun (WGS) entry which is preliminary data.</text>
</comment>
<dbReference type="Pfam" id="PF00083">
    <property type="entry name" value="Sugar_tr"/>
    <property type="match status" value="1"/>
</dbReference>
<dbReference type="InterPro" id="IPR020846">
    <property type="entry name" value="MFS_dom"/>
</dbReference>
<reference evidence="7 8" key="1">
    <citation type="submission" date="2024-03" db="EMBL/GenBank/DDBJ databases">
        <title>Adaptation during the transition from Ophiocordyceps entomopathogen to insect associate is accompanied by gene loss and intensified selection.</title>
        <authorList>
            <person name="Ward C.M."/>
            <person name="Onetto C.A."/>
            <person name="Borneman A.R."/>
        </authorList>
    </citation>
    <scope>NUCLEOTIDE SEQUENCE [LARGE SCALE GENOMIC DNA]</scope>
    <source>
        <strain evidence="7">AWRI1</strain>
        <tissue evidence="7">Single Adult Female</tissue>
    </source>
</reference>
<dbReference type="InterPro" id="IPR005828">
    <property type="entry name" value="MFS_sugar_transport-like"/>
</dbReference>
<dbReference type="PROSITE" id="PS50850">
    <property type="entry name" value="MFS"/>
    <property type="match status" value="1"/>
</dbReference>
<dbReference type="PANTHER" id="PTHR48021:SF1">
    <property type="entry name" value="GH07001P-RELATED"/>
    <property type="match status" value="1"/>
</dbReference>
<feature type="transmembrane region" description="Helical" evidence="5">
    <location>
        <begin position="40"/>
        <end position="62"/>
    </location>
</feature>
<dbReference type="SUPFAM" id="SSF103473">
    <property type="entry name" value="MFS general substrate transporter"/>
    <property type="match status" value="1"/>
</dbReference>
<feature type="transmembrane region" description="Helical" evidence="5">
    <location>
        <begin position="74"/>
        <end position="98"/>
    </location>
</feature>
<feature type="domain" description="Major facilitator superfamily (MFS) profile" evidence="6">
    <location>
        <begin position="1"/>
        <end position="370"/>
    </location>
</feature>
<sequence>MVVGAFVSLYIIPLLGYRSSLINSEILCVIGWLTLSFSEHFIIFILGSILVGFSSGFDYQILTISRGEILASEIRGILSSVITSSYMLGVLLVHLSAIILPWRIALKCCSLAPLLTAVASIFVYPESPSWLLYKERTEEAGNVFFSLREVTAESQEEFKFMQAKQSILRERGVLGSFKAICTKDFVVPFLIGFTLLTAQCVSGCDIIAIYSVDLLSKMSYMSPDVATIFFDGLSIAACIVSSYMTKKITHRGLLFFSSVGTIVLLILLMVISVHQFSAAVFALCLCAYSAIVNVGLVPISWLLISEIFPEPNKDIAICLANGYFNFFIFILAKLVPIIESSGGIVAALGFFGITFSLSIIVLFFIMPETKELSLSEIEDVVRQGKLYRFASYLTKGTAGHKS</sequence>
<evidence type="ECO:0000256" key="2">
    <source>
        <dbReference type="ARBA" id="ARBA00022692"/>
    </source>
</evidence>
<dbReference type="GO" id="GO:0016020">
    <property type="term" value="C:membrane"/>
    <property type="evidence" value="ECO:0007669"/>
    <property type="project" value="UniProtKB-SubCell"/>
</dbReference>
<feature type="transmembrane region" description="Helical" evidence="5">
    <location>
        <begin position="252"/>
        <end position="273"/>
    </location>
</feature>
<protein>
    <recommendedName>
        <fullName evidence="6">Major facilitator superfamily (MFS) profile domain-containing protein</fullName>
    </recommendedName>
</protein>
<evidence type="ECO:0000256" key="5">
    <source>
        <dbReference type="SAM" id="Phobius"/>
    </source>
</evidence>
<keyword evidence="2 5" id="KW-0812">Transmembrane</keyword>
<evidence type="ECO:0000256" key="1">
    <source>
        <dbReference type="ARBA" id="ARBA00004141"/>
    </source>
</evidence>
<feature type="transmembrane region" description="Helical" evidence="5">
    <location>
        <begin position="104"/>
        <end position="124"/>
    </location>
</feature>
<comment type="subcellular location">
    <subcellularLocation>
        <location evidence="1">Membrane</location>
        <topology evidence="1">Multi-pass membrane protein</topology>
    </subcellularLocation>
</comment>
<feature type="transmembrane region" description="Helical" evidence="5">
    <location>
        <begin position="316"/>
        <end position="338"/>
    </location>
</feature>
<dbReference type="Proteomes" id="UP001367676">
    <property type="component" value="Unassembled WGS sequence"/>
</dbReference>
<dbReference type="Gene3D" id="1.20.1250.20">
    <property type="entry name" value="MFS general substrate transporter like domains"/>
    <property type="match status" value="1"/>
</dbReference>
<feature type="transmembrane region" description="Helical" evidence="5">
    <location>
        <begin position="344"/>
        <end position="365"/>
    </location>
</feature>
<name>A0AAN9T790_9HEMI</name>
<feature type="transmembrane region" description="Helical" evidence="5">
    <location>
        <begin position="279"/>
        <end position="304"/>
    </location>
</feature>
<proteinExistence type="predicted"/>
<evidence type="ECO:0000256" key="4">
    <source>
        <dbReference type="ARBA" id="ARBA00023136"/>
    </source>
</evidence>